<dbReference type="KEGG" id="lamb:KBB96_17835"/>
<feature type="domain" description="F5/8 type C" evidence="3">
    <location>
        <begin position="293"/>
        <end position="407"/>
    </location>
</feature>
<dbReference type="AlphaFoldDB" id="A0A975G8E9"/>
<reference evidence="5" key="1">
    <citation type="submission" date="2021-04" db="EMBL/GenBank/DDBJ databases">
        <title>Luteolibacter sp. 32A isolated from the skin of an Anderson's salamander (Ambystoma andersonii).</title>
        <authorList>
            <person name="Spergser J."/>
            <person name="Busse H.-J."/>
        </authorList>
    </citation>
    <scope>NUCLEOTIDE SEQUENCE</scope>
    <source>
        <strain evidence="5">32A</strain>
    </source>
</reference>
<dbReference type="SUPFAM" id="SSF49785">
    <property type="entry name" value="Galactose-binding domain-like"/>
    <property type="match status" value="1"/>
</dbReference>
<dbReference type="InterPro" id="IPR012373">
    <property type="entry name" value="Ferrdict_sens_TM"/>
</dbReference>
<dbReference type="InterPro" id="IPR000421">
    <property type="entry name" value="FA58C"/>
</dbReference>
<proteinExistence type="predicted"/>
<gene>
    <name evidence="5" type="ORF">KBB96_17835</name>
</gene>
<dbReference type="RefSeq" id="WP_211630848.1">
    <property type="nucleotide sequence ID" value="NZ_CP073100.1"/>
</dbReference>
<dbReference type="InterPro" id="IPR006860">
    <property type="entry name" value="FecR"/>
</dbReference>
<sequence>MNPDRLDHLIQCLFDGTLDDATRAELNELLLASKDARDRYRRSTSIHSSLTRRAAAQPETLKVVAMPSARRTWVRNLSAAAAVALLGTATALYFHKPGPRARIVSAYDVQWGGSISLAANDRLPASTPLELVRGVAELSYPSGAHVTLEGPCRFQLDKSEALTVLHGRASVHAPEGAQGFRVDTPGGRFVDLGTRFGLAVGSDGTQPVILTEVYEGEVQVDAVAGKPRLYRGDARVLLQDPAGPRLLSSLDTDPVTVPKILPASASVSDRRNLALGKPVMSPGYCIRPHGSVFPPENLTDGRTDDTGVPGDWSFWLAPNGENGEFTVDLESVQTVGRISLQNTGNRRINDRGTAAFIALVSEDNVHFTAATQGSLPRIDPTASGPFPFHDFSFTPVQARYVKVVVTDHYRHPKRPADHENQGGGLNEIRIFSE</sequence>
<feature type="transmembrane region" description="Helical" evidence="2">
    <location>
        <begin position="76"/>
        <end position="94"/>
    </location>
</feature>
<feature type="compositionally biased region" description="Basic and acidic residues" evidence="1">
    <location>
        <begin position="411"/>
        <end position="420"/>
    </location>
</feature>
<evidence type="ECO:0000256" key="1">
    <source>
        <dbReference type="SAM" id="MobiDB-lite"/>
    </source>
</evidence>
<evidence type="ECO:0000259" key="4">
    <source>
        <dbReference type="Pfam" id="PF04773"/>
    </source>
</evidence>
<feature type="domain" description="FecR protein" evidence="4">
    <location>
        <begin position="136"/>
        <end position="219"/>
    </location>
</feature>
<dbReference type="PANTHER" id="PTHR30273:SF2">
    <property type="entry name" value="PROTEIN FECR"/>
    <property type="match status" value="1"/>
</dbReference>
<feature type="region of interest" description="Disordered" evidence="1">
    <location>
        <begin position="411"/>
        <end position="433"/>
    </location>
</feature>
<dbReference type="InterPro" id="IPR008979">
    <property type="entry name" value="Galactose-bd-like_sf"/>
</dbReference>
<evidence type="ECO:0000313" key="5">
    <source>
        <dbReference type="EMBL" id="QUE50708.1"/>
    </source>
</evidence>
<keyword evidence="2" id="KW-0472">Membrane</keyword>
<evidence type="ECO:0000313" key="6">
    <source>
        <dbReference type="Proteomes" id="UP000676169"/>
    </source>
</evidence>
<dbReference type="Gene3D" id="2.60.120.1440">
    <property type="match status" value="1"/>
</dbReference>
<dbReference type="PANTHER" id="PTHR30273">
    <property type="entry name" value="PERIPLASMIC SIGNAL SENSOR AND SIGMA FACTOR ACTIVATOR FECR-RELATED"/>
    <property type="match status" value="1"/>
</dbReference>
<dbReference type="Gene3D" id="2.60.120.260">
    <property type="entry name" value="Galactose-binding domain-like"/>
    <property type="match status" value="1"/>
</dbReference>
<accession>A0A975G8E9</accession>
<dbReference type="Pfam" id="PF00754">
    <property type="entry name" value="F5_F8_type_C"/>
    <property type="match status" value="1"/>
</dbReference>
<dbReference type="Proteomes" id="UP000676169">
    <property type="component" value="Chromosome"/>
</dbReference>
<dbReference type="Pfam" id="PF04773">
    <property type="entry name" value="FecR"/>
    <property type="match status" value="1"/>
</dbReference>
<dbReference type="GO" id="GO:0016989">
    <property type="term" value="F:sigma factor antagonist activity"/>
    <property type="evidence" value="ECO:0007669"/>
    <property type="project" value="TreeGrafter"/>
</dbReference>
<organism evidence="5 6">
    <name type="scientific">Luteolibacter ambystomatis</name>
    <dbReference type="NCBI Taxonomy" id="2824561"/>
    <lineage>
        <taxon>Bacteria</taxon>
        <taxon>Pseudomonadati</taxon>
        <taxon>Verrucomicrobiota</taxon>
        <taxon>Verrucomicrobiia</taxon>
        <taxon>Verrucomicrobiales</taxon>
        <taxon>Verrucomicrobiaceae</taxon>
        <taxon>Luteolibacter</taxon>
    </lineage>
</organism>
<evidence type="ECO:0000256" key="2">
    <source>
        <dbReference type="SAM" id="Phobius"/>
    </source>
</evidence>
<protein>
    <submittedName>
        <fullName evidence="5">Discoidin domain-containing protein</fullName>
    </submittedName>
</protein>
<keyword evidence="6" id="KW-1185">Reference proteome</keyword>
<keyword evidence="2" id="KW-0812">Transmembrane</keyword>
<dbReference type="EMBL" id="CP073100">
    <property type="protein sequence ID" value="QUE50708.1"/>
    <property type="molecule type" value="Genomic_DNA"/>
</dbReference>
<keyword evidence="2" id="KW-1133">Transmembrane helix</keyword>
<name>A0A975G8E9_9BACT</name>
<evidence type="ECO:0000259" key="3">
    <source>
        <dbReference type="Pfam" id="PF00754"/>
    </source>
</evidence>